<reference evidence="2" key="1">
    <citation type="submission" date="2014-09" db="EMBL/GenBank/DDBJ databases">
        <authorList>
            <person name="Magalhaes I.L.F."/>
            <person name="Oliveira U."/>
            <person name="Santos F.R."/>
            <person name="Vidigal T.H.D.A."/>
            <person name="Brescovit A.D."/>
            <person name="Santos A.J."/>
        </authorList>
    </citation>
    <scope>NUCLEOTIDE SEQUENCE</scope>
    <source>
        <tissue evidence="2">Shoot tissue taken approximately 20 cm above the soil surface</tissue>
    </source>
</reference>
<organism evidence="2">
    <name type="scientific">Arundo donax</name>
    <name type="common">Giant reed</name>
    <name type="synonym">Donax arundinaceus</name>
    <dbReference type="NCBI Taxonomy" id="35708"/>
    <lineage>
        <taxon>Eukaryota</taxon>
        <taxon>Viridiplantae</taxon>
        <taxon>Streptophyta</taxon>
        <taxon>Embryophyta</taxon>
        <taxon>Tracheophyta</taxon>
        <taxon>Spermatophyta</taxon>
        <taxon>Magnoliopsida</taxon>
        <taxon>Liliopsida</taxon>
        <taxon>Poales</taxon>
        <taxon>Poaceae</taxon>
        <taxon>PACMAD clade</taxon>
        <taxon>Arundinoideae</taxon>
        <taxon>Arundineae</taxon>
        <taxon>Arundo</taxon>
    </lineage>
</organism>
<proteinExistence type="predicted"/>
<accession>A0A0A9B907</accession>
<keyword evidence="1" id="KW-0472">Membrane</keyword>
<keyword evidence="1" id="KW-0812">Transmembrane</keyword>
<sequence>MVRIYRDHLWMLGRSLESLVLVMRKFMFAQIIVSFIGKTSKMMTFVQNVELQDGKISHLKQP</sequence>
<reference evidence="2" key="2">
    <citation type="journal article" date="2015" name="Data Brief">
        <title>Shoot transcriptome of the giant reed, Arundo donax.</title>
        <authorList>
            <person name="Barrero R.A."/>
            <person name="Guerrero F.D."/>
            <person name="Moolhuijzen P."/>
            <person name="Goolsby J.A."/>
            <person name="Tidwell J."/>
            <person name="Bellgard S.E."/>
            <person name="Bellgard M.I."/>
        </authorList>
    </citation>
    <scope>NUCLEOTIDE SEQUENCE</scope>
    <source>
        <tissue evidence="2">Shoot tissue taken approximately 20 cm above the soil surface</tissue>
    </source>
</reference>
<evidence type="ECO:0000313" key="2">
    <source>
        <dbReference type="EMBL" id="JAD57700.1"/>
    </source>
</evidence>
<dbReference type="AlphaFoldDB" id="A0A0A9B907"/>
<evidence type="ECO:0000256" key="1">
    <source>
        <dbReference type="SAM" id="Phobius"/>
    </source>
</evidence>
<dbReference type="EMBL" id="GBRH01240195">
    <property type="protein sequence ID" value="JAD57700.1"/>
    <property type="molecule type" value="Transcribed_RNA"/>
</dbReference>
<protein>
    <submittedName>
        <fullName evidence="2">Uncharacterized protein</fullName>
    </submittedName>
</protein>
<feature type="transmembrane region" description="Helical" evidence="1">
    <location>
        <begin position="20"/>
        <end position="37"/>
    </location>
</feature>
<keyword evidence="1" id="KW-1133">Transmembrane helix</keyword>
<name>A0A0A9B907_ARUDO</name>